<evidence type="ECO:0000313" key="2">
    <source>
        <dbReference type="Proteomes" id="UP001477672"/>
    </source>
</evidence>
<accession>A0ABV1GDE8</accession>
<dbReference type="Pfam" id="PF12953">
    <property type="entry name" value="DUF3842"/>
    <property type="match status" value="1"/>
</dbReference>
<dbReference type="RefSeq" id="WP_349215299.1">
    <property type="nucleotide sequence ID" value="NZ_JBBMFA010000071.1"/>
</dbReference>
<organism evidence="1 2">
    <name type="scientific">Ruthenibacterium intestinale</name>
    <dbReference type="NCBI Taxonomy" id="3133163"/>
    <lineage>
        <taxon>Bacteria</taxon>
        <taxon>Bacillati</taxon>
        <taxon>Bacillota</taxon>
        <taxon>Clostridia</taxon>
        <taxon>Eubacteriales</taxon>
        <taxon>Oscillospiraceae</taxon>
        <taxon>Ruthenibacterium</taxon>
    </lineage>
</organism>
<proteinExistence type="predicted"/>
<name>A0ABV1GDE8_9FIRM</name>
<sequence length="137" mass="13655">MKRIVVIDGQGGGFGRTLIAALRSAGVQEEIIAVGTNSAATSAMLKAGATAGATGENAAVVNAARAEILAGPIGLVMANSMLGECSPAIACAVAESRAQKVLIPVSKCGAWIAGLPEKPLAAYISDAVALILELLKQ</sequence>
<evidence type="ECO:0000313" key="1">
    <source>
        <dbReference type="EMBL" id="MEQ2519866.1"/>
    </source>
</evidence>
<protein>
    <submittedName>
        <fullName evidence="1">DUF3842 family protein</fullName>
    </submittedName>
</protein>
<keyword evidence="2" id="KW-1185">Reference proteome</keyword>
<gene>
    <name evidence="1" type="ORF">WMO24_05380</name>
</gene>
<reference evidence="1 2" key="1">
    <citation type="submission" date="2024-03" db="EMBL/GenBank/DDBJ databases">
        <title>Human intestinal bacterial collection.</title>
        <authorList>
            <person name="Pauvert C."/>
            <person name="Hitch T.C.A."/>
            <person name="Clavel T."/>
        </authorList>
    </citation>
    <scope>NUCLEOTIDE SEQUENCE [LARGE SCALE GENOMIC DNA]</scope>
    <source>
        <strain evidence="1 2">CLA-JM-H11</strain>
    </source>
</reference>
<dbReference type="EMBL" id="JBBMFA010000071">
    <property type="protein sequence ID" value="MEQ2519866.1"/>
    <property type="molecule type" value="Genomic_DNA"/>
</dbReference>
<comment type="caution">
    <text evidence="1">The sequence shown here is derived from an EMBL/GenBank/DDBJ whole genome shotgun (WGS) entry which is preliminary data.</text>
</comment>
<dbReference type="Proteomes" id="UP001477672">
    <property type="component" value="Unassembled WGS sequence"/>
</dbReference>
<dbReference type="InterPro" id="IPR024208">
    <property type="entry name" value="DUF3842"/>
</dbReference>